<feature type="domain" description="Glycosyl transferase family 1" evidence="2">
    <location>
        <begin position="187"/>
        <end position="329"/>
    </location>
</feature>
<protein>
    <recommendedName>
        <fullName evidence="2">Glycosyl transferase family 1 domain-containing protein</fullName>
    </recommendedName>
</protein>
<dbReference type="PANTHER" id="PTHR46401:SF2">
    <property type="entry name" value="GLYCOSYLTRANSFERASE WBBK-RELATED"/>
    <property type="match status" value="1"/>
</dbReference>
<evidence type="ECO:0000313" key="4">
    <source>
        <dbReference type="Proteomes" id="UP000228711"/>
    </source>
</evidence>
<dbReference type="CDD" id="cd03809">
    <property type="entry name" value="GT4_MtfB-like"/>
    <property type="match status" value="1"/>
</dbReference>
<name>A0A2H0YU70_9BACT</name>
<evidence type="ECO:0000313" key="3">
    <source>
        <dbReference type="EMBL" id="PIS41282.1"/>
    </source>
</evidence>
<proteinExistence type="predicted"/>
<reference evidence="4" key="1">
    <citation type="submission" date="2017-09" db="EMBL/GenBank/DDBJ databases">
        <title>Depth-based differentiation of microbial function through sediment-hosted aquifers and enrichment of novel symbionts in the deep terrestrial subsurface.</title>
        <authorList>
            <person name="Probst A.J."/>
            <person name="Ladd B."/>
            <person name="Jarett J.K."/>
            <person name="Geller-Mcgrath D.E."/>
            <person name="Sieber C.M.K."/>
            <person name="Emerson J.B."/>
            <person name="Anantharaman K."/>
            <person name="Thomas B.C."/>
            <person name="Malmstrom R."/>
            <person name="Stieglmeier M."/>
            <person name="Klingl A."/>
            <person name="Woyke T."/>
            <person name="Ryan C.M."/>
            <person name="Banfield J.F."/>
        </authorList>
    </citation>
    <scope>NUCLEOTIDE SEQUENCE [LARGE SCALE GENOMIC DNA]</scope>
</reference>
<dbReference type="EMBL" id="PEXV01000130">
    <property type="protein sequence ID" value="PIS41282.1"/>
    <property type="molecule type" value="Genomic_DNA"/>
</dbReference>
<sequence length="368" mass="42339">MRIFVDARSLLEKKPSGISRYSKQLIYSLLTFYPDKKFVLFTNSYTNNDSLQIYRAFPNCEIVSTRIPNKILHASFGVLRFPSLETFAKKCDVYFFPNVMYLPRLPFASVLTVHDISYLQLPRAYSFRNHLWYRMVRARSLIGGAREVVVDSIATKRAVLQHFPKKKQNISVVYPALIKPTLPVQRKKSDHLLVLGDIDERKNIYGILSAYEQVRSQDNSYKPLLFVGKRGYVNLRASTLRLFNTLKRRGWIQERGYVSEKEKWDLLSHAQGLVFVSFYEGFGFPGLEAESLGIPIIASARTCMPEVFGKGPLYVNPDNIQSIVHAMQLLPTLSTHVSYDNPLVTRSWEQVASVMMNIFTKVAYENRN</sequence>
<dbReference type="InterPro" id="IPR001296">
    <property type="entry name" value="Glyco_trans_1"/>
</dbReference>
<dbReference type="SUPFAM" id="SSF53756">
    <property type="entry name" value="UDP-Glycosyltransferase/glycogen phosphorylase"/>
    <property type="match status" value="1"/>
</dbReference>
<dbReference type="Proteomes" id="UP000228711">
    <property type="component" value="Unassembled WGS sequence"/>
</dbReference>
<organism evidence="3 4">
    <name type="scientific">Candidatus Kerfeldbacteria bacterium CG08_land_8_20_14_0_20_42_7</name>
    <dbReference type="NCBI Taxonomy" id="2014245"/>
    <lineage>
        <taxon>Bacteria</taxon>
        <taxon>Candidatus Kerfeldiibacteriota</taxon>
    </lineage>
</organism>
<keyword evidence="1" id="KW-0808">Transferase</keyword>
<evidence type="ECO:0000256" key="1">
    <source>
        <dbReference type="ARBA" id="ARBA00022679"/>
    </source>
</evidence>
<gene>
    <name evidence="3" type="ORF">COT25_03980</name>
</gene>
<evidence type="ECO:0000259" key="2">
    <source>
        <dbReference type="Pfam" id="PF00534"/>
    </source>
</evidence>
<dbReference type="Pfam" id="PF00534">
    <property type="entry name" value="Glycos_transf_1"/>
    <property type="match status" value="1"/>
</dbReference>
<dbReference type="AlphaFoldDB" id="A0A2H0YU70"/>
<dbReference type="GO" id="GO:0016757">
    <property type="term" value="F:glycosyltransferase activity"/>
    <property type="evidence" value="ECO:0007669"/>
    <property type="project" value="InterPro"/>
</dbReference>
<accession>A0A2H0YU70</accession>
<dbReference type="Gene3D" id="3.40.50.2000">
    <property type="entry name" value="Glycogen Phosphorylase B"/>
    <property type="match status" value="1"/>
</dbReference>
<dbReference type="PANTHER" id="PTHR46401">
    <property type="entry name" value="GLYCOSYLTRANSFERASE WBBK-RELATED"/>
    <property type="match status" value="1"/>
</dbReference>
<dbReference type="GO" id="GO:0009103">
    <property type="term" value="P:lipopolysaccharide biosynthetic process"/>
    <property type="evidence" value="ECO:0007669"/>
    <property type="project" value="TreeGrafter"/>
</dbReference>
<comment type="caution">
    <text evidence="3">The sequence shown here is derived from an EMBL/GenBank/DDBJ whole genome shotgun (WGS) entry which is preliminary data.</text>
</comment>